<dbReference type="AlphaFoldDB" id="X0TQ62"/>
<evidence type="ECO:0000313" key="2">
    <source>
        <dbReference type="EMBL" id="GAF95673.1"/>
    </source>
</evidence>
<comment type="caution">
    <text evidence="2">The sequence shown here is derived from an EMBL/GenBank/DDBJ whole genome shotgun (WGS) entry which is preliminary data.</text>
</comment>
<protein>
    <recommendedName>
        <fullName evidence="1">DM13 domain-containing protein</fullName>
    </recommendedName>
</protein>
<feature type="domain" description="DM13" evidence="1">
    <location>
        <begin position="1"/>
        <end position="82"/>
    </location>
</feature>
<dbReference type="EMBL" id="BARS01013321">
    <property type="protein sequence ID" value="GAF95673.1"/>
    <property type="molecule type" value="Genomic_DNA"/>
</dbReference>
<organism evidence="2">
    <name type="scientific">marine sediment metagenome</name>
    <dbReference type="NCBI Taxonomy" id="412755"/>
    <lineage>
        <taxon>unclassified sequences</taxon>
        <taxon>metagenomes</taxon>
        <taxon>ecological metagenomes</taxon>
    </lineage>
</organism>
<sequence>GKFLRLENFEVTNGPQLHVILGVDDNPYNHATLGDYLDLGPLKGNIGDQNYAIPADTDLNAYGSVVIYCVPFRAIFAIAPIK</sequence>
<name>X0TQ62_9ZZZZ</name>
<dbReference type="PROSITE" id="PS51549">
    <property type="entry name" value="DM13"/>
    <property type="match status" value="1"/>
</dbReference>
<dbReference type="Pfam" id="PF10517">
    <property type="entry name" value="DM13"/>
    <property type="match status" value="1"/>
</dbReference>
<gene>
    <name evidence="2" type="ORF">S01H1_23212</name>
</gene>
<dbReference type="InterPro" id="IPR019545">
    <property type="entry name" value="DM13_domain"/>
</dbReference>
<accession>X0TQ62</accession>
<feature type="non-terminal residue" evidence="2">
    <location>
        <position position="1"/>
    </location>
</feature>
<reference evidence="2" key="1">
    <citation type="journal article" date="2014" name="Front. Microbiol.">
        <title>High frequency of phylogenetically diverse reductive dehalogenase-homologous genes in deep subseafloor sedimentary metagenomes.</title>
        <authorList>
            <person name="Kawai M."/>
            <person name="Futagami T."/>
            <person name="Toyoda A."/>
            <person name="Takaki Y."/>
            <person name="Nishi S."/>
            <person name="Hori S."/>
            <person name="Arai W."/>
            <person name="Tsubouchi T."/>
            <person name="Morono Y."/>
            <person name="Uchiyama I."/>
            <person name="Ito T."/>
            <person name="Fujiyama A."/>
            <person name="Inagaki F."/>
            <person name="Takami H."/>
        </authorList>
    </citation>
    <scope>NUCLEOTIDE SEQUENCE</scope>
    <source>
        <strain evidence="2">Expedition CK06-06</strain>
    </source>
</reference>
<proteinExistence type="predicted"/>
<evidence type="ECO:0000259" key="1">
    <source>
        <dbReference type="PROSITE" id="PS51549"/>
    </source>
</evidence>